<dbReference type="Pfam" id="PF01048">
    <property type="entry name" value="PNP_UDP_1"/>
    <property type="match status" value="1"/>
</dbReference>
<feature type="domain" description="Nucleoside phosphorylase" evidence="1">
    <location>
        <begin position="18"/>
        <end position="189"/>
    </location>
</feature>
<dbReference type="PANTHER" id="PTHR46832:SF1">
    <property type="entry name" value="5'-METHYLTHIOADENOSINE_S-ADENOSYLHOMOCYSTEINE NUCLEOSIDASE"/>
    <property type="match status" value="1"/>
</dbReference>
<dbReference type="Gene3D" id="3.40.50.1580">
    <property type="entry name" value="Nucleoside phosphorylase domain"/>
    <property type="match status" value="1"/>
</dbReference>
<dbReference type="InterPro" id="IPR000845">
    <property type="entry name" value="Nucleoside_phosphorylase_d"/>
</dbReference>
<dbReference type="GO" id="GO:0019284">
    <property type="term" value="P:L-methionine salvage from S-adenosylmethionine"/>
    <property type="evidence" value="ECO:0007669"/>
    <property type="project" value="TreeGrafter"/>
</dbReference>
<dbReference type="RefSeq" id="WP_115543714.1">
    <property type="nucleotide sequence ID" value="NZ_NXLQ01000030.1"/>
</dbReference>
<dbReference type="SUPFAM" id="SSF53167">
    <property type="entry name" value="Purine and uridine phosphorylases"/>
    <property type="match status" value="1"/>
</dbReference>
<dbReference type="InterPro" id="IPR035994">
    <property type="entry name" value="Nucleoside_phosphorylase_sf"/>
</dbReference>
<dbReference type="GO" id="GO:0009116">
    <property type="term" value="P:nucleoside metabolic process"/>
    <property type="evidence" value="ECO:0007669"/>
    <property type="project" value="InterPro"/>
</dbReference>
<keyword evidence="3" id="KW-1185">Reference proteome</keyword>
<dbReference type="GO" id="GO:0008782">
    <property type="term" value="F:adenosylhomocysteine nucleosidase activity"/>
    <property type="evidence" value="ECO:0007669"/>
    <property type="project" value="TreeGrafter"/>
</dbReference>
<gene>
    <name evidence="2" type="ORF">CQA53_09225</name>
</gene>
<dbReference type="AlphaFoldDB" id="A0A3D8IBX3"/>
<name>A0A3D8IBX3_9HELI</name>
<comment type="caution">
    <text evidence="2">The sequence shown here is derived from an EMBL/GenBank/DDBJ whole genome shotgun (WGS) entry which is preliminary data.</text>
</comment>
<dbReference type="OrthoDB" id="5339230at2"/>
<evidence type="ECO:0000259" key="1">
    <source>
        <dbReference type="Pfam" id="PF01048"/>
    </source>
</evidence>
<organism evidence="2 3">
    <name type="scientific">Helicobacter didelphidarum</name>
    <dbReference type="NCBI Taxonomy" id="2040648"/>
    <lineage>
        <taxon>Bacteria</taxon>
        <taxon>Pseudomonadati</taxon>
        <taxon>Campylobacterota</taxon>
        <taxon>Epsilonproteobacteria</taxon>
        <taxon>Campylobacterales</taxon>
        <taxon>Helicobacteraceae</taxon>
        <taxon>Helicobacter</taxon>
    </lineage>
</organism>
<evidence type="ECO:0000313" key="3">
    <source>
        <dbReference type="Proteomes" id="UP000256379"/>
    </source>
</evidence>
<protein>
    <submittedName>
        <fullName evidence="2">Purine-nucleoside phosphorylase</fullName>
    </submittedName>
</protein>
<dbReference type="GO" id="GO:0005829">
    <property type="term" value="C:cytosol"/>
    <property type="evidence" value="ECO:0007669"/>
    <property type="project" value="TreeGrafter"/>
</dbReference>
<dbReference type="EMBL" id="NXLQ01000030">
    <property type="protein sequence ID" value="RDU62608.1"/>
    <property type="molecule type" value="Genomic_DNA"/>
</dbReference>
<dbReference type="GO" id="GO:0008930">
    <property type="term" value="F:methylthioadenosine nucleosidase activity"/>
    <property type="evidence" value="ECO:0007669"/>
    <property type="project" value="TreeGrafter"/>
</dbReference>
<proteinExistence type="predicted"/>
<dbReference type="PANTHER" id="PTHR46832">
    <property type="entry name" value="5'-METHYLTHIOADENOSINE/S-ADENOSYLHOMOCYSTEINE NUCLEOSIDASE"/>
    <property type="match status" value="1"/>
</dbReference>
<sequence>MFICVGDNESFSFAKNVGIGLIESAIGTTKICLQHTPKRLIFIGSAGSYDSDISIGEIFYSFCATQIELSFLEGKSYTPIENSIQMESFKIVSHETKNTHTVNTLGVLQAIVNSSNYITKTSEFNQLMLRANIQLENMEFFSVLKVAQYFEIPCFGIFCVSNFVHENSHEEFLQNHHSVKKKLKHFVQNTFEV</sequence>
<accession>A0A3D8IBX3</accession>
<dbReference type="Proteomes" id="UP000256379">
    <property type="component" value="Unassembled WGS sequence"/>
</dbReference>
<reference evidence="2 3" key="1">
    <citation type="submission" date="2018-04" db="EMBL/GenBank/DDBJ databases">
        <title>Novel Campyloabacter and Helicobacter Species and Strains.</title>
        <authorList>
            <person name="Mannion A.J."/>
            <person name="Shen Z."/>
            <person name="Fox J.G."/>
        </authorList>
    </citation>
    <scope>NUCLEOTIDE SEQUENCE [LARGE SCALE GENOMIC DNA]</scope>
    <source>
        <strain evidence="2 3">MIT 17-337</strain>
    </source>
</reference>
<evidence type="ECO:0000313" key="2">
    <source>
        <dbReference type="EMBL" id="RDU62608.1"/>
    </source>
</evidence>